<keyword evidence="2" id="KW-1133">Transmembrane helix</keyword>
<dbReference type="SUPFAM" id="SSF52266">
    <property type="entry name" value="SGNH hydrolase"/>
    <property type="match status" value="1"/>
</dbReference>
<dbReference type="EMBL" id="ACGK02000001">
    <property type="protein sequence ID" value="EGF23449.1"/>
    <property type="molecule type" value="Genomic_DNA"/>
</dbReference>
<feature type="region of interest" description="Disordered" evidence="1">
    <location>
        <begin position="1"/>
        <end position="38"/>
    </location>
</feature>
<keyword evidence="4" id="KW-1185">Reference proteome</keyword>
<evidence type="ECO:0000256" key="1">
    <source>
        <dbReference type="SAM" id="MobiDB-lite"/>
    </source>
</evidence>
<feature type="compositionally biased region" description="Polar residues" evidence="1">
    <location>
        <begin position="8"/>
        <end position="38"/>
    </location>
</feature>
<proteinExistence type="predicted"/>
<evidence type="ECO:0000256" key="2">
    <source>
        <dbReference type="SAM" id="Phobius"/>
    </source>
</evidence>
<reference evidence="3 4" key="1">
    <citation type="submission" date="2011-02" db="EMBL/GenBank/DDBJ databases">
        <authorList>
            <person name="Muzny D."/>
            <person name="Qin X."/>
            <person name="Buhay C."/>
            <person name="Dugan-Rocha S."/>
            <person name="Ding Y."/>
            <person name="Chen G."/>
            <person name="Hawes A."/>
            <person name="Holder M."/>
            <person name="Jhangiani S."/>
            <person name="Johnson A."/>
            <person name="Khan Z."/>
            <person name="Li Z."/>
            <person name="Liu W."/>
            <person name="Liu X."/>
            <person name="Perez L."/>
            <person name="Shen H."/>
            <person name="Wang Q."/>
            <person name="Watt J."/>
            <person name="Xi L."/>
            <person name="Xin Y."/>
            <person name="Zhou J."/>
            <person name="Deng J."/>
            <person name="Jiang H."/>
            <person name="Liu Y."/>
            <person name="Qu J."/>
            <person name="Song X.-Z."/>
            <person name="Zhang L."/>
            <person name="Villasana D."/>
            <person name="Johnson A."/>
            <person name="Liu J."/>
            <person name="Liyanage D."/>
            <person name="Lorensuhewa L."/>
            <person name="Robinson T."/>
            <person name="Song A."/>
            <person name="Song B.-B."/>
            <person name="Dinh H."/>
            <person name="Thornton R."/>
            <person name="Coyle M."/>
            <person name="Francisco L."/>
            <person name="Jackson L."/>
            <person name="Javaid M."/>
            <person name="Korchina V."/>
            <person name="Kovar C."/>
            <person name="Mata R."/>
            <person name="Mathew T."/>
            <person name="Ngo R."/>
            <person name="Nguyen L."/>
            <person name="Nguyen N."/>
            <person name="Okwuonu G."/>
            <person name="Ongeri F."/>
            <person name="Pham C."/>
            <person name="Simmons D."/>
            <person name="Wilczek-Boney K."/>
            <person name="Hale W."/>
            <person name="Jakkamsetti A."/>
            <person name="Pham P."/>
            <person name="Ruth R."/>
            <person name="San Lucas F."/>
            <person name="Warren J."/>
            <person name="Zhang J."/>
            <person name="Zhao Z."/>
            <person name="Zhou C."/>
            <person name="Zhu D."/>
            <person name="Lee S."/>
            <person name="Bess C."/>
            <person name="Blankenburg K."/>
            <person name="Forbes L."/>
            <person name="Fu Q."/>
            <person name="Gubbala S."/>
            <person name="Hirani K."/>
            <person name="Jayaseelan J.C."/>
            <person name="Lara F."/>
            <person name="Munidasa M."/>
            <person name="Palculict T."/>
            <person name="Patil S."/>
            <person name="Pu L.-L."/>
            <person name="Saada N."/>
            <person name="Tang L."/>
            <person name="Weissenberger G."/>
            <person name="Zhu Y."/>
            <person name="Hemphill L."/>
            <person name="Shang Y."/>
            <person name="Youmans B."/>
            <person name="Ayvaz T."/>
            <person name="Ross M."/>
            <person name="Santibanez J."/>
            <person name="Aqrawi P."/>
            <person name="Gross S."/>
            <person name="Joshi V."/>
            <person name="Fowler G."/>
            <person name="Nazareth L."/>
            <person name="Reid J."/>
            <person name="Worley K."/>
            <person name="Petrosino J."/>
            <person name="Highlander S."/>
            <person name="Gibbs R."/>
        </authorList>
    </citation>
    <scope>NUCLEOTIDE SEQUENCE [LARGE SCALE GENOMIC DNA]</scope>
    <source>
        <strain evidence="3 4">DSM 15829</strain>
    </source>
</reference>
<organism evidence="3 4">
    <name type="scientific">Fannyhessea vaginae DSM 15829</name>
    <dbReference type="NCBI Taxonomy" id="525256"/>
    <lineage>
        <taxon>Bacteria</taxon>
        <taxon>Bacillati</taxon>
        <taxon>Actinomycetota</taxon>
        <taxon>Coriobacteriia</taxon>
        <taxon>Coriobacteriales</taxon>
        <taxon>Atopobiaceae</taxon>
        <taxon>Fannyhessea</taxon>
    </lineage>
</organism>
<dbReference type="Proteomes" id="UP000005947">
    <property type="component" value="Unassembled WGS sequence"/>
</dbReference>
<keyword evidence="2" id="KW-0812">Transmembrane</keyword>
<accession>F1T405</accession>
<comment type="caution">
    <text evidence="3">The sequence shown here is derived from an EMBL/GenBank/DDBJ whole genome shotgun (WGS) entry which is preliminary data.</text>
</comment>
<feature type="transmembrane region" description="Helical" evidence="2">
    <location>
        <begin position="67"/>
        <end position="90"/>
    </location>
</feature>
<evidence type="ECO:0000313" key="3">
    <source>
        <dbReference type="EMBL" id="EGF23449.1"/>
    </source>
</evidence>
<protein>
    <submittedName>
        <fullName evidence="3">Uncharacterized protein</fullName>
    </submittedName>
</protein>
<name>F1T405_9ACTN</name>
<gene>
    <name evidence="3" type="ORF">HMPREF0091_10396</name>
</gene>
<sequence length="426" mass="48141">MWEEGSCMQITNKSSQHTPESTSTPKTVKESSSASTPSCSQVQHASSALNNNEGTKHKRLFIRNIKIALLSCVLLGIIAVCYAYIFSLYAPLAQVSWNDFREAPACDTVIVGSSYAERGINPLVYDDTRAELSGEQNPSTYNLATPGQVLSSTYDTVLEAIEHKHVKRVILGIGLYSFDSPYNVRAEVPYLYARYQNDPIILAQKLGSLALRKETFGEKDSLNVYFPWVFTPARTPQALYYNVMSRLTHEPYGLAAQKVTKDWTYGGRGYGNYNWVLEDGNYDTSAQVYGWPRLDQKSFEYLAQIARLCQERGVSFICIATPHPAYDIASFGSFYPKTMQRVRDIVEGANGVYLDCNMCKEGVLSLSRSEFADFEHLNTTGAQHFSRYLAKLIYRIDMHEDVSQDFISYDEWDTWMKQYKATKGNS</sequence>
<keyword evidence="2" id="KW-0472">Membrane</keyword>
<evidence type="ECO:0000313" key="4">
    <source>
        <dbReference type="Proteomes" id="UP000005947"/>
    </source>
</evidence>
<dbReference type="eggNOG" id="ENOG5030JDW">
    <property type="taxonomic scope" value="Bacteria"/>
</dbReference>
<dbReference type="AlphaFoldDB" id="F1T405"/>